<keyword evidence="5 7" id="KW-0472">Membrane</keyword>
<reference evidence="9" key="1">
    <citation type="submission" date="2013-02" db="EMBL/GenBank/DDBJ databases">
        <authorList>
            <person name="Hughes D."/>
        </authorList>
    </citation>
    <scope>NUCLEOTIDE SEQUENCE</scope>
    <source>
        <strain>Durham</strain>
        <strain evidence="9">NC isolate 2 -- Noor lab</strain>
    </source>
</reference>
<evidence type="ECO:0000256" key="4">
    <source>
        <dbReference type="ARBA" id="ARBA00022989"/>
    </source>
</evidence>
<evidence type="ECO:0000313" key="9">
    <source>
        <dbReference type="Proteomes" id="UP000015102"/>
    </source>
</evidence>
<dbReference type="PANTHER" id="PTHR10926:SF0">
    <property type="entry name" value="CDC50, ISOFORM A"/>
    <property type="match status" value="1"/>
</dbReference>
<evidence type="ECO:0000256" key="5">
    <source>
        <dbReference type="ARBA" id="ARBA00023136"/>
    </source>
</evidence>
<dbReference type="GO" id="GO:0005886">
    <property type="term" value="C:plasma membrane"/>
    <property type="evidence" value="ECO:0007669"/>
    <property type="project" value="TreeGrafter"/>
</dbReference>
<feature type="region of interest" description="Disordered" evidence="6">
    <location>
        <begin position="1"/>
        <end position="22"/>
    </location>
</feature>
<dbReference type="HOGENOM" id="CLU_2177362_0_0_1"/>
<comment type="similarity">
    <text evidence="2">Belongs to the CDC50/LEM3 family.</text>
</comment>
<keyword evidence="9" id="KW-1185">Reference proteome</keyword>
<evidence type="ECO:0000256" key="1">
    <source>
        <dbReference type="ARBA" id="ARBA00004141"/>
    </source>
</evidence>
<evidence type="ECO:0000313" key="8">
    <source>
        <dbReference type="EnsemblMetazoa" id="MESCA003939-PA"/>
    </source>
</evidence>
<keyword evidence="3 7" id="KW-0812">Transmembrane</keyword>
<dbReference type="InterPro" id="IPR005045">
    <property type="entry name" value="CDC50/LEM3_fam"/>
</dbReference>
<dbReference type="Proteomes" id="UP000015102">
    <property type="component" value="Unassembled WGS sequence"/>
</dbReference>
<evidence type="ECO:0000256" key="7">
    <source>
        <dbReference type="SAM" id="Phobius"/>
    </source>
</evidence>
<dbReference type="STRING" id="36166.T1GKB9"/>
<feature type="transmembrane region" description="Helical" evidence="7">
    <location>
        <begin position="38"/>
        <end position="59"/>
    </location>
</feature>
<sequence length="110" mass="12360">MADNENAEAQIKSKKPSDSAFKQQRLPAWQPVLTAGTVLPTFFIIGIAFIPVGVALLYFSDQVKEHIIDYTDCNRVGTNETCADYLKNISTENRELRDDCQCVINFTLTE</sequence>
<dbReference type="GO" id="GO:0005794">
    <property type="term" value="C:Golgi apparatus"/>
    <property type="evidence" value="ECO:0007669"/>
    <property type="project" value="TreeGrafter"/>
</dbReference>
<dbReference type="GO" id="GO:0005783">
    <property type="term" value="C:endoplasmic reticulum"/>
    <property type="evidence" value="ECO:0007669"/>
    <property type="project" value="TreeGrafter"/>
</dbReference>
<organism evidence="8 9">
    <name type="scientific">Megaselia scalaris</name>
    <name type="common">Humpbacked fly</name>
    <name type="synonym">Phora scalaris</name>
    <dbReference type="NCBI Taxonomy" id="36166"/>
    <lineage>
        <taxon>Eukaryota</taxon>
        <taxon>Metazoa</taxon>
        <taxon>Ecdysozoa</taxon>
        <taxon>Arthropoda</taxon>
        <taxon>Hexapoda</taxon>
        <taxon>Insecta</taxon>
        <taxon>Pterygota</taxon>
        <taxon>Neoptera</taxon>
        <taxon>Endopterygota</taxon>
        <taxon>Diptera</taxon>
        <taxon>Brachycera</taxon>
        <taxon>Muscomorpha</taxon>
        <taxon>Platypezoidea</taxon>
        <taxon>Phoridae</taxon>
        <taxon>Megaseliini</taxon>
        <taxon>Megaselia</taxon>
    </lineage>
</organism>
<accession>T1GKB9</accession>
<dbReference type="PANTHER" id="PTHR10926">
    <property type="entry name" value="CELL CYCLE CONTROL PROTEIN 50"/>
    <property type="match status" value="1"/>
</dbReference>
<protein>
    <submittedName>
        <fullName evidence="8">Uncharacterized protein</fullName>
    </submittedName>
</protein>
<reference evidence="8" key="2">
    <citation type="submission" date="2015-06" db="UniProtKB">
        <authorList>
            <consortium name="EnsemblMetazoa"/>
        </authorList>
    </citation>
    <scope>IDENTIFICATION</scope>
</reference>
<comment type="subcellular location">
    <subcellularLocation>
        <location evidence="1">Membrane</location>
        <topology evidence="1">Multi-pass membrane protein</topology>
    </subcellularLocation>
</comment>
<keyword evidence="4 7" id="KW-1133">Transmembrane helix</keyword>
<evidence type="ECO:0000256" key="6">
    <source>
        <dbReference type="SAM" id="MobiDB-lite"/>
    </source>
</evidence>
<proteinExistence type="inferred from homology"/>
<dbReference type="EMBL" id="CAQQ02129706">
    <property type="status" value="NOT_ANNOTATED_CDS"/>
    <property type="molecule type" value="Genomic_DNA"/>
</dbReference>
<dbReference type="EnsemblMetazoa" id="MESCA003939-RA">
    <property type="protein sequence ID" value="MESCA003939-PA"/>
    <property type="gene ID" value="MESCA003939"/>
</dbReference>
<evidence type="ECO:0000256" key="3">
    <source>
        <dbReference type="ARBA" id="ARBA00022692"/>
    </source>
</evidence>
<evidence type="ECO:0000256" key="2">
    <source>
        <dbReference type="ARBA" id="ARBA00009457"/>
    </source>
</evidence>
<name>T1GKB9_MEGSC</name>
<dbReference type="AlphaFoldDB" id="T1GKB9"/>